<dbReference type="SMART" id="SM00320">
    <property type="entry name" value="WD40"/>
    <property type="match status" value="12"/>
</dbReference>
<name>A0A9P3PJU5_LYOSH</name>
<dbReference type="CDD" id="cd00200">
    <property type="entry name" value="WD40"/>
    <property type="match status" value="2"/>
</dbReference>
<feature type="repeat" description="WD" evidence="3">
    <location>
        <begin position="721"/>
        <end position="762"/>
    </location>
</feature>
<dbReference type="InterPro" id="IPR036322">
    <property type="entry name" value="WD40_repeat_dom_sf"/>
</dbReference>
<dbReference type="EMBL" id="BRPK01000003">
    <property type="protein sequence ID" value="GLB36779.1"/>
    <property type="molecule type" value="Genomic_DNA"/>
</dbReference>
<dbReference type="PROSITE" id="PS00678">
    <property type="entry name" value="WD_REPEATS_1"/>
    <property type="match status" value="4"/>
</dbReference>
<keyword evidence="2" id="KW-0677">Repeat</keyword>
<dbReference type="PROSITE" id="PS50294">
    <property type="entry name" value="WD_REPEATS_REGION"/>
    <property type="match status" value="9"/>
</dbReference>
<dbReference type="OrthoDB" id="538223at2759"/>
<evidence type="ECO:0000256" key="1">
    <source>
        <dbReference type="ARBA" id="ARBA00022574"/>
    </source>
</evidence>
<dbReference type="PRINTS" id="PR00320">
    <property type="entry name" value="GPROTEINBRPT"/>
</dbReference>
<feature type="repeat" description="WD" evidence="3">
    <location>
        <begin position="1013"/>
        <end position="1054"/>
    </location>
</feature>
<evidence type="ECO:0000259" key="4">
    <source>
        <dbReference type="Pfam" id="PF23342"/>
    </source>
</evidence>
<dbReference type="InterPro" id="IPR015943">
    <property type="entry name" value="WD40/YVTN_repeat-like_dom_sf"/>
</dbReference>
<feature type="domain" description="Nephrocystin 3-like N-terminal" evidence="5">
    <location>
        <begin position="2"/>
        <end position="141"/>
    </location>
</feature>
<protein>
    <recommendedName>
        <fullName evidence="8">WD40 repeat-like protein</fullName>
    </recommendedName>
</protein>
<dbReference type="AlphaFoldDB" id="A0A9P3PJU5"/>
<dbReference type="PANTHER" id="PTHR19848">
    <property type="entry name" value="WD40 REPEAT PROTEIN"/>
    <property type="match status" value="1"/>
</dbReference>
<comment type="caution">
    <text evidence="6">The sequence shown here is derived from an EMBL/GenBank/DDBJ whole genome shotgun (WGS) entry which is preliminary data.</text>
</comment>
<dbReference type="SUPFAM" id="SSF101908">
    <property type="entry name" value="Putative isomerase YbhE"/>
    <property type="match status" value="1"/>
</dbReference>
<evidence type="ECO:0008006" key="8">
    <source>
        <dbReference type="Google" id="ProtNLM"/>
    </source>
</evidence>
<dbReference type="Gene3D" id="3.40.50.300">
    <property type="entry name" value="P-loop containing nucleotide triphosphate hydrolases"/>
    <property type="match status" value="1"/>
</dbReference>
<reference evidence="6" key="1">
    <citation type="submission" date="2022-07" db="EMBL/GenBank/DDBJ databases">
        <title>The genome of Lyophyllum shimeji provides insight into the initial evolution of ectomycorrhizal fungal genome.</title>
        <authorList>
            <person name="Kobayashi Y."/>
            <person name="Shibata T."/>
            <person name="Hirakawa H."/>
            <person name="Shigenobu S."/>
            <person name="Nishiyama T."/>
            <person name="Yamada A."/>
            <person name="Hasebe M."/>
            <person name="Kawaguchi M."/>
        </authorList>
    </citation>
    <scope>NUCLEOTIDE SEQUENCE</scope>
    <source>
        <strain evidence="6">AT787</strain>
    </source>
</reference>
<dbReference type="Pfam" id="PF24883">
    <property type="entry name" value="NPHP3_N"/>
    <property type="match status" value="1"/>
</dbReference>
<proteinExistence type="predicted"/>
<dbReference type="Proteomes" id="UP001063166">
    <property type="component" value="Unassembled WGS sequence"/>
</dbReference>
<evidence type="ECO:0000256" key="2">
    <source>
        <dbReference type="ARBA" id="ARBA00022737"/>
    </source>
</evidence>
<dbReference type="InterPro" id="IPR027417">
    <property type="entry name" value="P-loop_NTPase"/>
</dbReference>
<feature type="repeat" description="WD" evidence="3">
    <location>
        <begin position="887"/>
        <end position="928"/>
    </location>
</feature>
<evidence type="ECO:0000256" key="3">
    <source>
        <dbReference type="PROSITE-ProRule" id="PRU00221"/>
    </source>
</evidence>
<dbReference type="PROSITE" id="PS50082">
    <property type="entry name" value="WD_REPEATS_2"/>
    <property type="match status" value="11"/>
</dbReference>
<feature type="repeat" description="WD" evidence="3">
    <location>
        <begin position="845"/>
        <end position="886"/>
    </location>
</feature>
<dbReference type="InterPro" id="IPR001680">
    <property type="entry name" value="WD40_rpt"/>
</dbReference>
<dbReference type="InterPro" id="IPR020472">
    <property type="entry name" value="WD40_PAC1"/>
</dbReference>
<feature type="repeat" description="WD" evidence="3">
    <location>
        <begin position="929"/>
        <end position="971"/>
    </location>
</feature>
<feature type="repeat" description="WD" evidence="3">
    <location>
        <begin position="637"/>
        <end position="678"/>
    </location>
</feature>
<dbReference type="SUPFAM" id="SSF50978">
    <property type="entry name" value="WD40 repeat-like"/>
    <property type="match status" value="1"/>
</dbReference>
<dbReference type="InterPro" id="IPR019775">
    <property type="entry name" value="WD40_repeat_CS"/>
</dbReference>
<feature type="repeat" description="WD" evidence="3">
    <location>
        <begin position="763"/>
        <end position="804"/>
    </location>
</feature>
<gene>
    <name evidence="6" type="ORF">LshimejAT787_0310660</name>
</gene>
<keyword evidence="1 3" id="KW-0853">WD repeat</keyword>
<feature type="repeat" description="WD" evidence="3">
    <location>
        <begin position="679"/>
        <end position="711"/>
    </location>
</feature>
<feature type="repeat" description="WD" evidence="3">
    <location>
        <begin position="805"/>
        <end position="846"/>
    </location>
</feature>
<sequence length="1147" mass="126051">MGMAGTGKSTISHSLCKMLDAENMLGASFFCSRGSETARNARLIVPTIAYGLASTSSAIKSDIIQAIGDDPRLAEPTYIDVEDQFNKFIRRPIISRNIKTYKVIVIDGLDECSDLPFVSKLIRLILKLSRDLPLKLFIASRDEQLIHNALYSSQDLLAAFPLHEVEERVVEHDIRLFIKKSLLDIQKSLLDIESPGLDRTLEWPAPFELSKLVEHSGRLFIYAVTALRYIREGGKLFKRRLSCMANREPKLGSKQQTSMIDDLYGHILQQACASQEEGEILDMRRLLSIIIFLRNPMPIYALTEFAKIDADVHLSALKAVIHVPAQPPEAAVAPFHASFPDFVTDPSRCSPERCPSFAALIHAECHIILALRCMDLMNSSLKYNICGIPSDMTVSRQGQVNSPEYMTKISEELKYACVYWASHLVELQELGSDILPSLRHFLVTHLLHWIECLSILGELETALRSLESANTALLRSKATDVQCRNLQLLVEDALRCLQSSFEAVRRNAFEIYQSAFVWLPKESLVRKAYSPVPYSLPRVVLGLHDSWPQEHLIVRRGSAVSALALSHDGSQAASGSSADNMVRIWNTTTGLLEAELKGHTHPVTSVAFSRSGKVASGSWDKTVGIWDVRTRELEAKLRGHTKGVTSVAFSPIADLVCSGSKDCTLGIWDAKTRELQDRLRGHTRAVNSVSFSPDGSRILSGSSDARLRIWNADRVEADFRSKGNRAKVTSAAFSQDGKRVVSGTQDGTVRIWDVATRNLEAELKGHTAQVTSVAFSSDGSRVVSGSNDRTVRVWNAMNEESEAELEGHTAEVCSVAFFQDGKQVISGSWDGTIRIWNTAAREAGLSQHASPVTCLVFSQDGEHLVYGSESGTIWIRNAGTGEIEAELEGHTAMVSSVAFSHDGSRLVSASRDWTVRVWDTHSIRAVAEFKGHTASVSSAVFSPDGNRLVVPGWPDKTARILDVATGKVMAELRVGAQVWCVAFSMDGSQIATGSSDATIRIWNATTGEAEGELIGHTHGVRDVAFSQDGSQVISSSGDRTVRVWDKTTGQSDMVTTRYLQLLDSTEIFIHDARGTKTFGIAYPKQPSALGGGLAHSVSEDGQWILGDQRDCWIPPHYRDLGELVFSGSRVSFASSKGRLVILDMKGT</sequence>
<dbReference type="Pfam" id="PF23342">
    <property type="entry name" value="WDR90_beta-prop_4th"/>
    <property type="match status" value="1"/>
</dbReference>
<organism evidence="6 7">
    <name type="scientific">Lyophyllum shimeji</name>
    <name type="common">Hon-shimeji</name>
    <name type="synonym">Tricholoma shimeji</name>
    <dbReference type="NCBI Taxonomy" id="47721"/>
    <lineage>
        <taxon>Eukaryota</taxon>
        <taxon>Fungi</taxon>
        <taxon>Dikarya</taxon>
        <taxon>Basidiomycota</taxon>
        <taxon>Agaricomycotina</taxon>
        <taxon>Agaricomycetes</taxon>
        <taxon>Agaricomycetidae</taxon>
        <taxon>Agaricales</taxon>
        <taxon>Tricholomatineae</taxon>
        <taxon>Lyophyllaceae</taxon>
        <taxon>Lyophyllum</taxon>
    </lineage>
</organism>
<dbReference type="InterPro" id="IPR055440">
    <property type="entry name" value="Beta-prop_WDR90_4th"/>
</dbReference>
<feature type="repeat" description="WD" evidence="3">
    <location>
        <begin position="596"/>
        <end position="636"/>
    </location>
</feature>
<feature type="repeat" description="WD" evidence="3">
    <location>
        <begin position="978"/>
        <end position="1012"/>
    </location>
</feature>
<accession>A0A9P3PJU5</accession>
<evidence type="ECO:0000259" key="5">
    <source>
        <dbReference type="Pfam" id="PF24883"/>
    </source>
</evidence>
<dbReference type="Pfam" id="PF00400">
    <property type="entry name" value="WD40"/>
    <property type="match status" value="9"/>
</dbReference>
<dbReference type="Gene3D" id="2.130.10.10">
    <property type="entry name" value="YVTN repeat-like/Quinoprotein amine dehydrogenase"/>
    <property type="match status" value="4"/>
</dbReference>
<dbReference type="PANTHER" id="PTHR19848:SF8">
    <property type="entry name" value="F-BOX AND WD REPEAT DOMAIN CONTAINING 7"/>
    <property type="match status" value="1"/>
</dbReference>
<evidence type="ECO:0000313" key="6">
    <source>
        <dbReference type="EMBL" id="GLB36779.1"/>
    </source>
</evidence>
<dbReference type="InterPro" id="IPR056884">
    <property type="entry name" value="NPHP3-like_N"/>
</dbReference>
<evidence type="ECO:0000313" key="7">
    <source>
        <dbReference type="Proteomes" id="UP001063166"/>
    </source>
</evidence>
<keyword evidence="7" id="KW-1185">Reference proteome</keyword>
<dbReference type="SUPFAM" id="SSF52540">
    <property type="entry name" value="P-loop containing nucleoside triphosphate hydrolases"/>
    <property type="match status" value="1"/>
</dbReference>
<feature type="domain" description="WDR90 4th beta-propeller" evidence="4">
    <location>
        <begin position="686"/>
        <end position="799"/>
    </location>
</feature>